<sequence length="76" mass="8746">MPLKDNEEAEVSLGAVLSECIRSLCDHQHNIPRIASVEDVSESLKFIRQCFLYEMHLEAPDQLKRIEVRKHVAESI</sequence>
<organism evidence="1 2">
    <name type="scientific">Peronosclerospora sorghi</name>
    <dbReference type="NCBI Taxonomy" id="230839"/>
    <lineage>
        <taxon>Eukaryota</taxon>
        <taxon>Sar</taxon>
        <taxon>Stramenopiles</taxon>
        <taxon>Oomycota</taxon>
        <taxon>Peronosporomycetes</taxon>
        <taxon>Peronosporales</taxon>
        <taxon>Peronosporaceae</taxon>
        <taxon>Peronosclerospora</taxon>
    </lineage>
</organism>
<protein>
    <submittedName>
        <fullName evidence="1">Uncharacterized protein</fullName>
    </submittedName>
</protein>
<dbReference type="EMBL" id="CM047587">
    <property type="protein sequence ID" value="KAI9908554.1"/>
    <property type="molecule type" value="Genomic_DNA"/>
</dbReference>
<comment type="caution">
    <text evidence="1">The sequence shown here is derived from an EMBL/GenBank/DDBJ whole genome shotgun (WGS) entry which is preliminary data.</text>
</comment>
<dbReference type="Proteomes" id="UP001163321">
    <property type="component" value="Chromosome 8"/>
</dbReference>
<evidence type="ECO:0000313" key="2">
    <source>
        <dbReference type="Proteomes" id="UP001163321"/>
    </source>
</evidence>
<keyword evidence="2" id="KW-1185">Reference proteome</keyword>
<reference evidence="1 2" key="1">
    <citation type="journal article" date="2022" name="bioRxiv">
        <title>The genome of the oomycete Peronosclerospora sorghi, a cosmopolitan pathogen of maize and sorghum, is inflated with dispersed pseudogenes.</title>
        <authorList>
            <person name="Fletcher K."/>
            <person name="Martin F."/>
            <person name="Isakeit T."/>
            <person name="Cavanaugh K."/>
            <person name="Magill C."/>
            <person name="Michelmore R."/>
        </authorList>
    </citation>
    <scope>NUCLEOTIDE SEQUENCE [LARGE SCALE GENOMIC DNA]</scope>
    <source>
        <strain evidence="1">P6</strain>
    </source>
</reference>
<proteinExistence type="predicted"/>
<evidence type="ECO:0000313" key="1">
    <source>
        <dbReference type="EMBL" id="KAI9908554.1"/>
    </source>
</evidence>
<name>A0ACC0VRJ8_9STRA</name>
<accession>A0ACC0VRJ8</accession>
<gene>
    <name evidence="1" type="ORF">PsorP6_003044</name>
</gene>